<sequence>MATSRSLTRMFRIGTNLVPDPAPDRSPEEAFAMLAVAWPAVAHYTLDAPVVEGENLVYAGIKPPAQTKGRQTLRMALPAEHA</sequence>
<dbReference type="HOGENOM" id="CLU_2556009_0_0_6"/>
<dbReference type="EMBL" id="CP003470">
    <property type="protein sequence ID" value="AGG89044.1"/>
    <property type="molecule type" value="Genomic_DNA"/>
</dbReference>
<reference evidence="1 2" key="1">
    <citation type="submission" date="2012-04" db="EMBL/GenBank/DDBJ databases">
        <title>Complete genome of Rhodanobacter sp. 2APBS1.</title>
        <authorList>
            <consortium name="US DOE Joint Genome Institute"/>
            <person name="Huntemann M."/>
            <person name="Wei C.-L."/>
            <person name="Han J."/>
            <person name="Detter J.C."/>
            <person name="Han C."/>
            <person name="Tapia R."/>
            <person name="Munk A.C.C."/>
            <person name="Chen A."/>
            <person name="Krypides N."/>
            <person name="Mavromatis K."/>
            <person name="Markowitz V."/>
            <person name="Szeto E."/>
            <person name="Ivanova N."/>
            <person name="Mikhailova N."/>
            <person name="Ovchinnikova G."/>
            <person name="Pagani I."/>
            <person name="Pati A."/>
            <person name="Goodwin L."/>
            <person name="Peters L."/>
            <person name="Pitluck S."/>
            <person name="Woyke T."/>
            <person name="Prakash O."/>
            <person name="Elkins J."/>
            <person name="Brown S."/>
            <person name="Palumbo A."/>
            <person name="Hemme C."/>
            <person name="Zhou J."/>
            <person name="Watson D."/>
            <person name="Jardine P."/>
            <person name="Kostka J."/>
            <person name="Green S."/>
        </authorList>
    </citation>
    <scope>NUCLEOTIDE SEQUENCE [LARGE SCALE GENOMIC DNA]</scope>
    <source>
        <strain evidence="1 2">2APBS1</strain>
    </source>
</reference>
<gene>
    <name evidence="1" type="ORF">R2APBS1_1921</name>
</gene>
<dbReference type="RefSeq" id="WP_015447769.1">
    <property type="nucleotide sequence ID" value="NC_020541.1"/>
</dbReference>
<dbReference type="KEGG" id="rhd:R2APBS1_1921"/>
<proteinExistence type="predicted"/>
<keyword evidence="2" id="KW-1185">Reference proteome</keyword>
<dbReference type="InterPro" id="IPR032866">
    <property type="entry name" value="Prok_Ub"/>
</dbReference>
<evidence type="ECO:0000313" key="2">
    <source>
        <dbReference type="Proteomes" id="UP000011859"/>
    </source>
</evidence>
<accession>M4NE84</accession>
<dbReference type="OrthoDB" id="7068959at2"/>
<dbReference type="STRING" id="666685.R2APBS1_1921"/>
<name>M4NE84_9GAMM</name>
<dbReference type="GeneID" id="72428656"/>
<organism evidence="1 2">
    <name type="scientific">Rhodanobacter denitrificans</name>
    <dbReference type="NCBI Taxonomy" id="666685"/>
    <lineage>
        <taxon>Bacteria</taxon>
        <taxon>Pseudomonadati</taxon>
        <taxon>Pseudomonadota</taxon>
        <taxon>Gammaproteobacteria</taxon>
        <taxon>Lysobacterales</taxon>
        <taxon>Rhodanobacteraceae</taxon>
        <taxon>Rhodanobacter</taxon>
    </lineage>
</organism>
<protein>
    <submittedName>
        <fullName evidence="1">Uncharacterized protein</fullName>
    </submittedName>
</protein>
<dbReference type="Pfam" id="PF14454">
    <property type="entry name" value="Prok_Ub"/>
    <property type="match status" value="1"/>
</dbReference>
<dbReference type="Proteomes" id="UP000011859">
    <property type="component" value="Chromosome"/>
</dbReference>
<evidence type="ECO:0000313" key="1">
    <source>
        <dbReference type="EMBL" id="AGG89044.1"/>
    </source>
</evidence>
<dbReference type="AlphaFoldDB" id="M4NE84"/>